<dbReference type="GO" id="GO:0004857">
    <property type="term" value="F:enzyme inhibitor activity"/>
    <property type="evidence" value="ECO:0007669"/>
    <property type="project" value="InterPro"/>
</dbReference>
<reference evidence="3" key="1">
    <citation type="journal article" date="2017" name="Front. Plant Sci.">
        <title>Climate Clever Clovers: New Paradigm to Reduce the Environmental Footprint of Ruminants by Breeding Low Methanogenic Forages Utilizing Haplotype Variation.</title>
        <authorList>
            <person name="Kaur P."/>
            <person name="Appels R."/>
            <person name="Bayer P.E."/>
            <person name="Keeble-Gagnere G."/>
            <person name="Wang J."/>
            <person name="Hirakawa H."/>
            <person name="Shirasawa K."/>
            <person name="Vercoe P."/>
            <person name="Stefanova K."/>
            <person name="Durmic Z."/>
            <person name="Nichols P."/>
            <person name="Revell C."/>
            <person name="Isobe S.N."/>
            <person name="Edwards D."/>
            <person name="Erskine W."/>
        </authorList>
    </citation>
    <scope>NUCLEOTIDE SEQUENCE [LARGE SCALE GENOMIC DNA]</scope>
    <source>
        <strain evidence="3">cv. Daliak</strain>
    </source>
</reference>
<dbReference type="SUPFAM" id="SSF101148">
    <property type="entry name" value="Plant invertase/pectin methylesterase inhibitor"/>
    <property type="match status" value="1"/>
</dbReference>
<dbReference type="InterPro" id="IPR035513">
    <property type="entry name" value="Invertase/methylesterase_inhib"/>
</dbReference>
<dbReference type="PANTHER" id="PTHR31707">
    <property type="entry name" value="PECTINESTERASE"/>
    <property type="match status" value="1"/>
</dbReference>
<sequence length="261" mass="28235">MSGKVIVSGVSLILVVGVAIGVVCVVNKTGNDPALAAHQKNVQSICSATEDQKLCQDTLGSAKPTNDSDPTAYLAAAVEASAKSVILALNMSDQLKVEHDNGEPGIKMALDDCKDLMQFALDSLESSANLVRDNNVQGIHDQTPDFRNWLSAVISYQESCTEGFNNGTGEDQVKKQLQTESLDKMEKLTGITLDIVTSMVHLLQSFDLKLDLNPASRRLLEVNELDNEGLPKWFSAADRKLLAKITRLHVDSTLKLVSILS</sequence>
<protein>
    <recommendedName>
        <fullName evidence="1">Pectinesterase inhibitor domain-containing protein</fullName>
    </recommendedName>
</protein>
<accession>A0A2Z6NUT0</accession>
<evidence type="ECO:0000313" key="3">
    <source>
        <dbReference type="Proteomes" id="UP000242715"/>
    </source>
</evidence>
<organism evidence="2 3">
    <name type="scientific">Trifolium subterraneum</name>
    <name type="common">Subterranean clover</name>
    <dbReference type="NCBI Taxonomy" id="3900"/>
    <lineage>
        <taxon>Eukaryota</taxon>
        <taxon>Viridiplantae</taxon>
        <taxon>Streptophyta</taxon>
        <taxon>Embryophyta</taxon>
        <taxon>Tracheophyta</taxon>
        <taxon>Spermatophyta</taxon>
        <taxon>Magnoliopsida</taxon>
        <taxon>eudicotyledons</taxon>
        <taxon>Gunneridae</taxon>
        <taxon>Pentapetalae</taxon>
        <taxon>rosids</taxon>
        <taxon>fabids</taxon>
        <taxon>Fabales</taxon>
        <taxon>Fabaceae</taxon>
        <taxon>Papilionoideae</taxon>
        <taxon>50 kb inversion clade</taxon>
        <taxon>NPAAA clade</taxon>
        <taxon>Hologalegina</taxon>
        <taxon>IRL clade</taxon>
        <taxon>Trifolieae</taxon>
        <taxon>Trifolium</taxon>
    </lineage>
</organism>
<dbReference type="CDD" id="cd15798">
    <property type="entry name" value="PMEI-like_3"/>
    <property type="match status" value="1"/>
</dbReference>
<dbReference type="EMBL" id="DF973815">
    <property type="protein sequence ID" value="GAU40580.1"/>
    <property type="molecule type" value="Genomic_DNA"/>
</dbReference>
<feature type="domain" description="Pectinesterase inhibitor" evidence="1">
    <location>
        <begin position="37"/>
        <end position="195"/>
    </location>
</feature>
<dbReference type="FunFam" id="1.20.140.40:FF:000001">
    <property type="entry name" value="Pectinesterase"/>
    <property type="match status" value="1"/>
</dbReference>
<dbReference type="OrthoDB" id="2019149at2759"/>
<keyword evidence="3" id="KW-1185">Reference proteome</keyword>
<dbReference type="NCBIfam" id="TIGR01614">
    <property type="entry name" value="PME_inhib"/>
    <property type="match status" value="1"/>
</dbReference>
<evidence type="ECO:0000313" key="2">
    <source>
        <dbReference type="EMBL" id="GAU40580.1"/>
    </source>
</evidence>
<dbReference type="InterPro" id="IPR006501">
    <property type="entry name" value="Pectinesterase_inhib_dom"/>
</dbReference>
<name>A0A2Z6NUT0_TRISU</name>
<gene>
    <name evidence="2" type="ORF">TSUD_35970</name>
</gene>
<dbReference type="SMART" id="SM00856">
    <property type="entry name" value="PMEI"/>
    <property type="match status" value="1"/>
</dbReference>
<evidence type="ECO:0000259" key="1">
    <source>
        <dbReference type="SMART" id="SM00856"/>
    </source>
</evidence>
<dbReference type="Proteomes" id="UP000242715">
    <property type="component" value="Unassembled WGS sequence"/>
</dbReference>
<proteinExistence type="predicted"/>
<dbReference type="AlphaFoldDB" id="A0A2Z6NUT0"/>
<dbReference type="Gene3D" id="1.20.140.40">
    <property type="entry name" value="Invertase/pectin methylesterase inhibitor family protein"/>
    <property type="match status" value="1"/>
</dbReference>
<dbReference type="Pfam" id="PF04043">
    <property type="entry name" value="PMEI"/>
    <property type="match status" value="1"/>
</dbReference>